<evidence type="ECO:0000256" key="1">
    <source>
        <dbReference type="SAM" id="MobiDB-lite"/>
    </source>
</evidence>
<comment type="caution">
    <text evidence="2">The sequence shown here is derived from an EMBL/GenBank/DDBJ whole genome shotgun (WGS) entry which is preliminary data.</text>
</comment>
<protein>
    <submittedName>
        <fullName evidence="2">Uncharacterized protein</fullName>
    </submittedName>
</protein>
<dbReference type="Proteomes" id="UP000798951">
    <property type="component" value="Unassembled WGS sequence"/>
</dbReference>
<evidence type="ECO:0000313" key="3">
    <source>
        <dbReference type="Proteomes" id="UP000798951"/>
    </source>
</evidence>
<name>A0ABQ6YJM0_9NOCA</name>
<feature type="compositionally biased region" description="Low complexity" evidence="1">
    <location>
        <begin position="94"/>
        <end position="105"/>
    </location>
</feature>
<organism evidence="2 3">
    <name type="scientific">Nocardia caishijiensis</name>
    <dbReference type="NCBI Taxonomy" id="184756"/>
    <lineage>
        <taxon>Bacteria</taxon>
        <taxon>Bacillati</taxon>
        <taxon>Actinomycetota</taxon>
        <taxon>Actinomycetes</taxon>
        <taxon>Mycobacteriales</taxon>
        <taxon>Nocardiaceae</taxon>
        <taxon>Nocardia</taxon>
    </lineage>
</organism>
<sequence>MPGVGFRFMTQVTFEPLHSGRLPKCGRRHTLVRPERPLMKRSTVVVALAAATVLGPVAGTSAAQSPGLPLTDFTATPSGGMELPGPPETGSAQSGSTTGLETTGSSGTGSAGLPNLDRLLFGGRILCGALGSAMAVAGEAMMDCADLPTPI</sequence>
<gene>
    <name evidence="2" type="ORF">FNL39_106373</name>
</gene>
<accession>A0ABQ6YJM0</accession>
<reference evidence="2 3" key="1">
    <citation type="submission" date="2019-07" db="EMBL/GenBank/DDBJ databases">
        <title>Genomic Encyclopedia of Type Strains, Phase IV (KMG-IV): sequencing the most valuable type-strain genomes for metagenomic binning, comparative biology and taxonomic classification.</title>
        <authorList>
            <person name="Goeker M."/>
        </authorList>
    </citation>
    <scope>NUCLEOTIDE SEQUENCE [LARGE SCALE GENOMIC DNA]</scope>
    <source>
        <strain evidence="2 3">DSM 44831</strain>
    </source>
</reference>
<feature type="region of interest" description="Disordered" evidence="1">
    <location>
        <begin position="60"/>
        <end position="111"/>
    </location>
</feature>
<evidence type="ECO:0000313" key="2">
    <source>
        <dbReference type="EMBL" id="KAF0845980.1"/>
    </source>
</evidence>
<dbReference type="EMBL" id="VMSD01000006">
    <property type="protein sequence ID" value="KAF0845980.1"/>
    <property type="molecule type" value="Genomic_DNA"/>
</dbReference>
<keyword evidence="3" id="KW-1185">Reference proteome</keyword>
<proteinExistence type="predicted"/>